<reference evidence="1 2" key="1">
    <citation type="submission" date="2020-10" db="EMBL/GenBank/DDBJ databases">
        <title>Sequencing the genomes of 1000 actinobacteria strains.</title>
        <authorList>
            <person name="Klenk H.-P."/>
        </authorList>
    </citation>
    <scope>NUCLEOTIDE SEQUENCE [LARGE SCALE GENOMIC DNA]</scope>
    <source>
        <strain evidence="1 2">DSM 43173</strain>
    </source>
</reference>
<sequence length="48" mass="5232">MGTPQLSQFGYRLADAVTIADFGIRRTWSGRSPLGPSFVGSCHRMTMA</sequence>
<evidence type="ECO:0000313" key="2">
    <source>
        <dbReference type="Proteomes" id="UP000633509"/>
    </source>
</evidence>
<evidence type="ECO:0000313" key="1">
    <source>
        <dbReference type="EMBL" id="MBE1587860.1"/>
    </source>
</evidence>
<organism evidence="1 2">
    <name type="scientific">Nonomuraea angiospora</name>
    <dbReference type="NCBI Taxonomy" id="46172"/>
    <lineage>
        <taxon>Bacteria</taxon>
        <taxon>Bacillati</taxon>
        <taxon>Actinomycetota</taxon>
        <taxon>Actinomycetes</taxon>
        <taxon>Streptosporangiales</taxon>
        <taxon>Streptosporangiaceae</taxon>
        <taxon>Nonomuraea</taxon>
    </lineage>
</organism>
<dbReference type="EMBL" id="JADBEK010000001">
    <property type="protein sequence ID" value="MBE1587860.1"/>
    <property type="molecule type" value="Genomic_DNA"/>
</dbReference>
<gene>
    <name evidence="1" type="ORF">H4W80_006118</name>
</gene>
<accession>A0ABR9M5J0</accession>
<comment type="caution">
    <text evidence="1">The sequence shown here is derived from an EMBL/GenBank/DDBJ whole genome shotgun (WGS) entry which is preliminary data.</text>
</comment>
<keyword evidence="2" id="KW-1185">Reference proteome</keyword>
<dbReference type="Proteomes" id="UP000633509">
    <property type="component" value="Unassembled WGS sequence"/>
</dbReference>
<proteinExistence type="predicted"/>
<name>A0ABR9M5J0_9ACTN</name>
<protein>
    <submittedName>
        <fullName evidence="1">Uncharacterized protein</fullName>
    </submittedName>
</protein>